<gene>
    <name evidence="7" type="ORF">I6G47_09255</name>
</gene>
<evidence type="ECO:0000313" key="7">
    <source>
        <dbReference type="EMBL" id="QPS83234.1"/>
    </source>
</evidence>
<dbReference type="InterPro" id="IPR002641">
    <property type="entry name" value="PNPLA_dom"/>
</dbReference>
<evidence type="ECO:0000256" key="3">
    <source>
        <dbReference type="ARBA" id="ARBA00023098"/>
    </source>
</evidence>
<feature type="domain" description="PNPLA" evidence="6">
    <location>
        <begin position="5"/>
        <end position="241"/>
    </location>
</feature>
<evidence type="ECO:0000256" key="2">
    <source>
        <dbReference type="ARBA" id="ARBA00022963"/>
    </source>
</evidence>
<name>A0A7T2YWT6_9BURK</name>
<dbReference type="InterPro" id="IPR050301">
    <property type="entry name" value="NTE"/>
</dbReference>
<dbReference type="SUPFAM" id="SSF52151">
    <property type="entry name" value="FabD/lysophospholipase-like"/>
    <property type="match status" value="1"/>
</dbReference>
<evidence type="ECO:0000313" key="8">
    <source>
        <dbReference type="Proteomes" id="UP000595064"/>
    </source>
</evidence>
<dbReference type="RefSeq" id="WP_016445443.1">
    <property type="nucleotide sequence ID" value="NZ_AP025556.1"/>
</dbReference>
<keyword evidence="2 4" id="KW-0442">Lipid degradation</keyword>
<dbReference type="Gene3D" id="3.40.1090.10">
    <property type="entry name" value="Cytosolic phospholipase A2 catalytic domain"/>
    <property type="match status" value="1"/>
</dbReference>
<dbReference type="Proteomes" id="UP000595064">
    <property type="component" value="Chromosome"/>
</dbReference>
<dbReference type="EMBL" id="CP065748">
    <property type="protein sequence ID" value="QPS83234.1"/>
    <property type="molecule type" value="Genomic_DNA"/>
</dbReference>
<evidence type="ECO:0000259" key="6">
    <source>
        <dbReference type="PROSITE" id="PS51635"/>
    </source>
</evidence>
<dbReference type="KEGG" id="dla:I6G47_09255"/>
<evidence type="ECO:0000256" key="4">
    <source>
        <dbReference type="PROSITE-ProRule" id="PRU01161"/>
    </source>
</evidence>
<protein>
    <submittedName>
        <fullName evidence="7">Patatin-like phospholipase family protein</fullName>
    </submittedName>
</protein>
<organism evidence="7 8">
    <name type="scientific">Delftia lacustris</name>
    <dbReference type="NCBI Taxonomy" id="558537"/>
    <lineage>
        <taxon>Bacteria</taxon>
        <taxon>Pseudomonadati</taxon>
        <taxon>Pseudomonadota</taxon>
        <taxon>Betaproteobacteria</taxon>
        <taxon>Burkholderiales</taxon>
        <taxon>Comamonadaceae</taxon>
        <taxon>Delftia</taxon>
    </lineage>
</organism>
<feature type="short sequence motif" description="DGA/G" evidence="4">
    <location>
        <begin position="228"/>
        <end position="230"/>
    </location>
</feature>
<accession>A0A7T2YWT6</accession>
<feature type="active site" description="Proton acceptor" evidence="4">
    <location>
        <position position="228"/>
    </location>
</feature>
<keyword evidence="1 4" id="KW-0378">Hydrolase</keyword>
<dbReference type="GO" id="GO:0016042">
    <property type="term" value="P:lipid catabolic process"/>
    <property type="evidence" value="ECO:0007669"/>
    <property type="project" value="UniProtKB-UniRule"/>
</dbReference>
<feature type="active site" description="Nucleophile" evidence="4">
    <location>
        <position position="49"/>
    </location>
</feature>
<dbReference type="GO" id="GO:0016787">
    <property type="term" value="F:hydrolase activity"/>
    <property type="evidence" value="ECO:0007669"/>
    <property type="project" value="UniProtKB-UniRule"/>
</dbReference>
<dbReference type="InterPro" id="IPR016035">
    <property type="entry name" value="Acyl_Trfase/lysoPLipase"/>
</dbReference>
<feature type="coiled-coil region" evidence="5">
    <location>
        <begin position="302"/>
        <end position="329"/>
    </location>
</feature>
<dbReference type="Pfam" id="PF01734">
    <property type="entry name" value="Patatin"/>
    <property type="match status" value="1"/>
</dbReference>
<comment type="caution">
    <text evidence="4">Lacks conserved residue(s) required for the propagation of feature annotation.</text>
</comment>
<proteinExistence type="predicted"/>
<dbReference type="PANTHER" id="PTHR14226">
    <property type="entry name" value="NEUROPATHY TARGET ESTERASE/SWISS CHEESE D.MELANOGASTER"/>
    <property type="match status" value="1"/>
</dbReference>
<sequence>MVAVTLSGGGARAAAFGLGVLRELKAQEFKIGERTTTLLDETVLISGVSGGSILAAHYAAFGDATLKRFEPEFLLTPFESRLIRDVFWPGELYTLTSPWYGRTQLLMDRLNKLYEGKTFADARSRPGAPDLMITATDLTTGAPFNFTSEQFQLICSDLDATPLSFAVAASSAVPLLLSPVAIRNYADQCPDVKASVLQPASGYRAHILRRSAVSYRNAKERPYIHLVDGGVSDNLGVRLLLDQMTAVGSMGANFPEAKAGSIHRLVLVTVNSARALAERVDKSDQVPTIPQVLETLIFGAGTRDSQQTLAMLNDDLQRWRNEIQRTRGLPGSPFAADCEVYVVSVSLNDVDDDSFRYRLLRVPTAFTVEAQDVRDLQQAGSEAVRKSPAYQELVESLKALAPP</sequence>
<dbReference type="PROSITE" id="PS51635">
    <property type="entry name" value="PNPLA"/>
    <property type="match status" value="1"/>
</dbReference>
<evidence type="ECO:0000256" key="1">
    <source>
        <dbReference type="ARBA" id="ARBA00022801"/>
    </source>
</evidence>
<dbReference type="AlphaFoldDB" id="A0A7T2YWT6"/>
<dbReference type="PANTHER" id="PTHR14226:SF78">
    <property type="entry name" value="SLR0060 PROTEIN"/>
    <property type="match status" value="1"/>
</dbReference>
<reference evidence="7 8" key="1">
    <citation type="submission" date="2020-12" db="EMBL/GenBank/DDBJ databases">
        <title>FDA dAtabase for Regulatory Grade micrObial Sequences (FDA-ARGOS): Supporting development and validation of Infectious Disease Dx tests.</title>
        <authorList>
            <person name="Sproer C."/>
            <person name="Gronow S."/>
            <person name="Severitt S."/>
            <person name="Schroder I."/>
            <person name="Tallon L."/>
            <person name="Sadzewicz L."/>
            <person name="Zhao X."/>
            <person name="Boylan J."/>
            <person name="Ott S."/>
            <person name="Bowen H."/>
            <person name="Vavikolanu K."/>
            <person name="Mehta A."/>
            <person name="Aluvathingal J."/>
            <person name="Nadendla S."/>
            <person name="Lowell S."/>
            <person name="Myers T."/>
            <person name="Yan Y."/>
            <person name="Sichtig H."/>
        </authorList>
    </citation>
    <scope>NUCLEOTIDE SEQUENCE [LARGE SCALE GENOMIC DNA]</scope>
    <source>
        <strain evidence="7 8">FDAARGOS_890</strain>
    </source>
</reference>
<keyword evidence="8" id="KW-1185">Reference proteome</keyword>
<feature type="short sequence motif" description="GXSXG" evidence="4">
    <location>
        <begin position="47"/>
        <end position="51"/>
    </location>
</feature>
<evidence type="ECO:0000256" key="5">
    <source>
        <dbReference type="SAM" id="Coils"/>
    </source>
</evidence>
<keyword evidence="5" id="KW-0175">Coiled coil</keyword>
<keyword evidence="3 4" id="KW-0443">Lipid metabolism</keyword>